<evidence type="ECO:0000313" key="3">
    <source>
        <dbReference type="RefSeq" id="XP_033346472.1"/>
    </source>
</evidence>
<keyword evidence="2" id="KW-1185">Reference proteome</keyword>
<protein>
    <submittedName>
        <fullName evidence="3">Uncharacterized protein LOC117231796</fullName>
    </submittedName>
</protein>
<dbReference type="SMART" id="SM00587">
    <property type="entry name" value="CHK"/>
    <property type="match status" value="1"/>
</dbReference>
<evidence type="ECO:0000259" key="1">
    <source>
        <dbReference type="SMART" id="SM00587"/>
    </source>
</evidence>
<reference evidence="3" key="1">
    <citation type="submission" date="2025-08" db="UniProtKB">
        <authorList>
            <consortium name="RefSeq"/>
        </authorList>
    </citation>
    <scope>IDENTIFICATION</scope>
    <source>
        <tissue evidence="3">Muscle</tissue>
    </source>
</reference>
<organism evidence="2 3">
    <name type="scientific">Bombus vosnesenskii</name>
    <dbReference type="NCBI Taxonomy" id="207650"/>
    <lineage>
        <taxon>Eukaryota</taxon>
        <taxon>Metazoa</taxon>
        <taxon>Ecdysozoa</taxon>
        <taxon>Arthropoda</taxon>
        <taxon>Hexapoda</taxon>
        <taxon>Insecta</taxon>
        <taxon>Pterygota</taxon>
        <taxon>Neoptera</taxon>
        <taxon>Endopterygota</taxon>
        <taxon>Hymenoptera</taxon>
        <taxon>Apocrita</taxon>
        <taxon>Aculeata</taxon>
        <taxon>Apoidea</taxon>
        <taxon>Anthophila</taxon>
        <taxon>Apidae</taxon>
        <taxon>Bombus</taxon>
        <taxon>Pyrobombus</taxon>
    </lineage>
</organism>
<dbReference type="GeneID" id="117231796"/>
<evidence type="ECO:0000313" key="2">
    <source>
        <dbReference type="Proteomes" id="UP000504631"/>
    </source>
</evidence>
<dbReference type="InterPro" id="IPR004119">
    <property type="entry name" value="EcKL"/>
</dbReference>
<dbReference type="InterPro" id="IPR011009">
    <property type="entry name" value="Kinase-like_dom_sf"/>
</dbReference>
<gene>
    <name evidence="3" type="primary">LOC117231796</name>
</gene>
<name>A0A6J3K096_9HYME</name>
<dbReference type="RefSeq" id="XP_033346472.1">
    <property type="nucleotide sequence ID" value="XM_033490581.1"/>
</dbReference>
<accession>A0A6J3K096</accession>
<dbReference type="KEGG" id="bvk:117231796"/>
<dbReference type="PANTHER" id="PTHR11012">
    <property type="entry name" value="PROTEIN KINASE-LIKE DOMAIN-CONTAINING"/>
    <property type="match status" value="1"/>
</dbReference>
<dbReference type="SUPFAM" id="SSF56112">
    <property type="entry name" value="Protein kinase-like (PK-like)"/>
    <property type="match status" value="1"/>
</dbReference>
<dbReference type="Proteomes" id="UP000504631">
    <property type="component" value="Unplaced"/>
</dbReference>
<feature type="domain" description="CHK kinase-like" evidence="1">
    <location>
        <begin position="129"/>
        <end position="322"/>
    </location>
</feature>
<dbReference type="Gene3D" id="3.90.1200.10">
    <property type="match status" value="1"/>
</dbReference>
<dbReference type="AlphaFoldDB" id="A0A6J3K096"/>
<proteinExistence type="predicted"/>
<sequence>MAHETLTWLNADFAERVLRFAELDSTINVTDIISKPATAVGDNYASDLVRVVAEFTRNEGKTKVKEKKSLLFKFEPIAEGPRKEMIMDIQIFDFEIFMMTNTLRKMNKLLGNRLSAQAYYIRMERPMCLILEDLAPLGFRMANRQLGLDMDHCKLAVQGLARFHAASVALCEKEPKQKNLYWRGMFHEASTMDIVKFFKISCTSLANAMESWPQNGKRYAEKVKNFSEKMFEKGLESMKRKDDEFNVINHGDAWTNNMMFRYDKNDKPIDHIFVDFQIPVYTSPAIDLLYFLNTSVNEEISNNGTDSLVEEYQRTLVATMKQIGCKTQPPTLKEIKKYISERLVYGMISSMNTLPFALVAKKDAQSLDSLLENMDNYHHPGYNNPLFQRILLKRLETFEAAGLLD</sequence>
<dbReference type="PANTHER" id="PTHR11012:SF56">
    <property type="entry name" value="CHK KINASE-LIKE DOMAIN-CONTAINING PROTEIN-RELATED"/>
    <property type="match status" value="1"/>
</dbReference>
<dbReference type="InterPro" id="IPR015897">
    <property type="entry name" value="CHK_kinase-like"/>
</dbReference>
<dbReference type="Pfam" id="PF02958">
    <property type="entry name" value="EcKL"/>
    <property type="match status" value="1"/>
</dbReference>